<evidence type="ECO:0000256" key="3">
    <source>
        <dbReference type="PROSITE-ProRule" id="PRU00023"/>
    </source>
</evidence>
<organism evidence="4 5">
    <name type="scientific">Mycena indigotica</name>
    <dbReference type="NCBI Taxonomy" id="2126181"/>
    <lineage>
        <taxon>Eukaryota</taxon>
        <taxon>Fungi</taxon>
        <taxon>Dikarya</taxon>
        <taxon>Basidiomycota</taxon>
        <taxon>Agaricomycotina</taxon>
        <taxon>Agaricomycetes</taxon>
        <taxon>Agaricomycetidae</taxon>
        <taxon>Agaricales</taxon>
        <taxon>Marasmiineae</taxon>
        <taxon>Mycenaceae</taxon>
        <taxon>Mycena</taxon>
    </lineage>
</organism>
<evidence type="ECO:0000313" key="4">
    <source>
        <dbReference type="EMBL" id="KAF7312073.1"/>
    </source>
</evidence>
<dbReference type="OrthoDB" id="539213at2759"/>
<accession>A0A8H6T5C5</accession>
<dbReference type="Gene3D" id="1.25.40.20">
    <property type="entry name" value="Ankyrin repeat-containing domain"/>
    <property type="match status" value="2"/>
</dbReference>
<evidence type="ECO:0000256" key="1">
    <source>
        <dbReference type="ARBA" id="ARBA00022737"/>
    </source>
</evidence>
<dbReference type="PANTHER" id="PTHR24173:SF74">
    <property type="entry name" value="ANKYRIN REPEAT DOMAIN-CONTAINING PROTEIN 16"/>
    <property type="match status" value="1"/>
</dbReference>
<dbReference type="AlphaFoldDB" id="A0A8H6T5C5"/>
<dbReference type="RefSeq" id="XP_037224181.1">
    <property type="nucleotide sequence ID" value="XM_037359086.1"/>
</dbReference>
<dbReference type="Pfam" id="PF12796">
    <property type="entry name" value="Ank_2"/>
    <property type="match status" value="1"/>
</dbReference>
<dbReference type="SUPFAM" id="SSF48403">
    <property type="entry name" value="Ankyrin repeat"/>
    <property type="match status" value="1"/>
</dbReference>
<dbReference type="SMART" id="SM00248">
    <property type="entry name" value="ANK"/>
    <property type="match status" value="5"/>
</dbReference>
<reference evidence="4" key="1">
    <citation type="submission" date="2020-05" db="EMBL/GenBank/DDBJ databases">
        <title>Mycena genomes resolve the evolution of fungal bioluminescence.</title>
        <authorList>
            <person name="Tsai I.J."/>
        </authorList>
    </citation>
    <scope>NUCLEOTIDE SEQUENCE</scope>
    <source>
        <strain evidence="4">171206Taipei</strain>
    </source>
</reference>
<dbReference type="PANTHER" id="PTHR24173">
    <property type="entry name" value="ANKYRIN REPEAT CONTAINING"/>
    <property type="match status" value="1"/>
</dbReference>
<keyword evidence="2 3" id="KW-0040">ANK repeat</keyword>
<name>A0A8H6T5C5_9AGAR</name>
<gene>
    <name evidence="4" type="ORF">MIND_00219500</name>
</gene>
<feature type="repeat" description="ANK" evidence="3">
    <location>
        <begin position="128"/>
        <end position="160"/>
    </location>
</feature>
<dbReference type="InterPro" id="IPR036770">
    <property type="entry name" value="Ankyrin_rpt-contain_sf"/>
</dbReference>
<sequence>MVRRVQTKPLHLAVLAADNEAVKNALRSSSCVNDLDSAGRSAVMCALAGENWQQLDSSPSDASFRQLEVFRTLVNDSQVSLHTLNASQRPYRGVTPLGMAAWLDRSDIIRVLLEESVVGVVVDGTDAHGATPLMYAARDGRLDVVKLLLRHGARPDLRDANNRTAIQFALPFPQVLWLCESALRRHRLLDNSSGSDTTLFQSCLPQTNIFVPPAASAFTVKRTNTLIVAINICDVEQIHSILFPFTGIFQQPTLVNLPDALGWSPLHYAVSTPTPSPEILDVLATAGAVGPLFTAQEEWTPLHCFAIASRDRRPTQQQVDVWRSALSRFIGPSAKLEIPLDAKDIDEETCLHLAAERGACVELLILFLESDQDGRVREMRNARGLTPLEVCRPEFRAAFGRDLDDVRSSSALSCRTVRGSAYSGSMASLGSFHPPNTVPEESELNDSASVLDNVDISVSAEQLLANLRLTSPEESHAATPFHLNVLSNLVGEAEALSSVIVAHYRTAAVEAGRDVRGLREAAGRAQMRVERIGREVEAKMRERGVVGAVRRRFDRGSEDSGVTAVSIETPAEPDRSVEVLGSTDCERAIPIVVVESPGLSTKPDAIEITPKRLTGTMKLRAWMKRKLQVTEIAQPSKLAAIPEQQEVSVALAVPSSPPPSPTTHQENLSVDAWVDGMLTSSHSTLEAASRDLERIRESIASAEHFISIVDRSAARVERVVARALQKRETVISKLRATSLTSSSDNDEFFVRPGLLSPKSSVASLASVYSARSSCLSLAATLSEQEDDDTRVVRRLLLRKIETGANGARDELEKGVNWLRTIKEVVQSAKKTAYV</sequence>
<proteinExistence type="predicted"/>
<evidence type="ECO:0000313" key="5">
    <source>
        <dbReference type="Proteomes" id="UP000636479"/>
    </source>
</evidence>
<comment type="caution">
    <text evidence="4">The sequence shown here is derived from an EMBL/GenBank/DDBJ whole genome shotgun (WGS) entry which is preliminary data.</text>
</comment>
<keyword evidence="1" id="KW-0677">Repeat</keyword>
<evidence type="ECO:0000256" key="2">
    <source>
        <dbReference type="ARBA" id="ARBA00023043"/>
    </source>
</evidence>
<dbReference type="InterPro" id="IPR002110">
    <property type="entry name" value="Ankyrin_rpt"/>
</dbReference>
<dbReference type="PROSITE" id="PS50297">
    <property type="entry name" value="ANK_REP_REGION"/>
    <property type="match status" value="1"/>
</dbReference>
<dbReference type="GeneID" id="59341602"/>
<dbReference type="Proteomes" id="UP000636479">
    <property type="component" value="Unassembled WGS sequence"/>
</dbReference>
<protein>
    <recommendedName>
        <fullName evidence="6">Ankyrin</fullName>
    </recommendedName>
</protein>
<dbReference type="PROSITE" id="PS50088">
    <property type="entry name" value="ANK_REPEAT"/>
    <property type="match status" value="1"/>
</dbReference>
<evidence type="ECO:0008006" key="6">
    <source>
        <dbReference type="Google" id="ProtNLM"/>
    </source>
</evidence>
<dbReference type="EMBL" id="JACAZF010000002">
    <property type="protein sequence ID" value="KAF7312073.1"/>
    <property type="molecule type" value="Genomic_DNA"/>
</dbReference>
<keyword evidence="5" id="KW-1185">Reference proteome</keyword>